<keyword evidence="1" id="KW-1133">Transmembrane helix</keyword>
<accession>A0A3M0SX74</accession>
<feature type="transmembrane region" description="Helical" evidence="1">
    <location>
        <begin position="40"/>
        <end position="57"/>
    </location>
</feature>
<gene>
    <name evidence="2" type="ORF">D9O40_04575</name>
</gene>
<keyword evidence="1" id="KW-0472">Membrane</keyword>
<name>A0A3M0SX74_9CLOT</name>
<feature type="transmembrane region" description="Helical" evidence="1">
    <location>
        <begin position="18"/>
        <end position="34"/>
    </location>
</feature>
<keyword evidence="1" id="KW-0812">Transmembrane</keyword>
<organism evidence="2 3">
    <name type="scientific">Clostridium autoethanogenum</name>
    <dbReference type="NCBI Taxonomy" id="84023"/>
    <lineage>
        <taxon>Bacteria</taxon>
        <taxon>Bacillati</taxon>
        <taxon>Bacillota</taxon>
        <taxon>Clostridia</taxon>
        <taxon>Eubacteriales</taxon>
        <taxon>Clostridiaceae</taxon>
        <taxon>Clostridium</taxon>
    </lineage>
</organism>
<reference evidence="2 3" key="1">
    <citation type="submission" date="2018-10" db="EMBL/GenBank/DDBJ databases">
        <title>Genome-centric metagenomics revealed C2 chemical producing, CO utilizing Clostridium with novel acetogenic gene cluster.</title>
        <authorList>
            <person name="Kang H."/>
            <person name="Park B."/>
            <person name="Choi I.G."/>
            <person name="Chang I.S."/>
        </authorList>
    </citation>
    <scope>NUCLEOTIDE SEQUENCE [LARGE SCALE GENOMIC DNA]</scope>
    <source>
        <strain evidence="2 3">H21-9</strain>
    </source>
</reference>
<evidence type="ECO:0000313" key="3">
    <source>
        <dbReference type="Proteomes" id="UP000277999"/>
    </source>
</evidence>
<dbReference type="EMBL" id="RFAQ01000008">
    <property type="protein sequence ID" value="RMD03064.1"/>
    <property type="molecule type" value="Genomic_DNA"/>
</dbReference>
<protein>
    <submittedName>
        <fullName evidence="2">Uncharacterized protein</fullName>
    </submittedName>
</protein>
<evidence type="ECO:0000256" key="1">
    <source>
        <dbReference type="SAM" id="Phobius"/>
    </source>
</evidence>
<dbReference type="Proteomes" id="UP000277999">
    <property type="component" value="Unassembled WGS sequence"/>
</dbReference>
<comment type="caution">
    <text evidence="2">The sequence shown here is derived from an EMBL/GenBank/DDBJ whole genome shotgun (WGS) entry which is preliminary data.</text>
</comment>
<sequence length="75" mass="9133">MFNWLFFIYAGFVFKNKWLIYAALVYAILFILTLLDQGNIAYKVWYIFWIISLVHAIKARQEFLNRRNIIKKLNI</sequence>
<evidence type="ECO:0000313" key="2">
    <source>
        <dbReference type="EMBL" id="RMD03064.1"/>
    </source>
</evidence>
<proteinExistence type="predicted"/>
<dbReference type="AlphaFoldDB" id="A0A3M0SX74"/>